<reference evidence="9 10" key="1">
    <citation type="submission" date="2018-01" db="EMBL/GenBank/DDBJ databases">
        <title>Genome Sequencing and Assembly of Anaerobacter polyendosporus strain CT4.</title>
        <authorList>
            <person name="Tachaapaikoon C."/>
            <person name="Sutheeworapong S."/>
            <person name="Jenjaroenpun P."/>
            <person name="Wongsurawat T."/>
            <person name="Nookeaw I."/>
            <person name="Cheawchanlertfa P."/>
            <person name="Kosugi A."/>
            <person name="Cheevadhanarak S."/>
            <person name="Ratanakhanokchai K."/>
        </authorList>
    </citation>
    <scope>NUCLEOTIDE SEQUENCE [LARGE SCALE GENOMIC DNA]</scope>
    <source>
        <strain evidence="9 10">CT4</strain>
    </source>
</reference>
<dbReference type="GO" id="GO:0005829">
    <property type="term" value="C:cytosol"/>
    <property type="evidence" value="ECO:0007669"/>
    <property type="project" value="TreeGrafter"/>
</dbReference>
<protein>
    <recommendedName>
        <fullName evidence="6">Probable transcriptional regulatory protein C1I91_09670</fullName>
    </recommendedName>
</protein>
<keyword evidence="5 6" id="KW-0804">Transcription</keyword>
<dbReference type="PANTHER" id="PTHR12532:SF6">
    <property type="entry name" value="TRANSCRIPTIONAL REGULATORY PROTEIN YEBC-RELATED"/>
    <property type="match status" value="1"/>
</dbReference>
<dbReference type="Pfam" id="PF20772">
    <property type="entry name" value="TACO1_YebC_N"/>
    <property type="match status" value="1"/>
</dbReference>
<dbReference type="InterPro" id="IPR026564">
    <property type="entry name" value="Transcrip_reg_TACO1-like_dom3"/>
</dbReference>
<feature type="domain" description="TACO1/YebC-like N-terminal" evidence="8">
    <location>
        <begin position="5"/>
        <end position="76"/>
    </location>
</feature>
<dbReference type="InterPro" id="IPR002876">
    <property type="entry name" value="Transcrip_reg_TACO1-like"/>
</dbReference>
<dbReference type="InterPro" id="IPR049083">
    <property type="entry name" value="TACO1_YebC_N"/>
</dbReference>
<dbReference type="HAMAP" id="MF_00693">
    <property type="entry name" value="Transcrip_reg_TACO1"/>
    <property type="match status" value="1"/>
</dbReference>
<dbReference type="InterPro" id="IPR029072">
    <property type="entry name" value="YebC-like"/>
</dbReference>
<dbReference type="GO" id="GO:0003677">
    <property type="term" value="F:DNA binding"/>
    <property type="evidence" value="ECO:0007669"/>
    <property type="project" value="UniProtKB-UniRule"/>
</dbReference>
<feature type="domain" description="TACO1/YebC-like second and third" evidence="7">
    <location>
        <begin position="82"/>
        <end position="238"/>
    </location>
</feature>
<evidence type="ECO:0000313" key="9">
    <source>
        <dbReference type="EMBL" id="QAA31894.1"/>
    </source>
</evidence>
<sequence length="246" mass="26855">MSGHSKWHNIQAKKGKVDAKRGKIFTKIGKELAMAIKNGGANPESNSKLRDVVAKAKAANMPNDNIQRAIKKAAGEADTVTYEEIVYEGYGPAGIAVIVETLTDNKNRTAGNVRHAFTKQGGNMGSTGCVSFMFQKKGEIVIEKSDSLDEDELMMLALDAGAEDFSAEDEVYVITTAPEEFGTVREALESNGLEFLEADIKGIPDTYTAIDEETAVKFQKMLDQLEEDDDVQNVYHNAELPEGWEG</sequence>
<dbReference type="AlphaFoldDB" id="A0A3R5TF68"/>
<keyword evidence="4 6" id="KW-0238">DNA-binding</keyword>
<evidence type="ECO:0000256" key="4">
    <source>
        <dbReference type="ARBA" id="ARBA00023125"/>
    </source>
</evidence>
<dbReference type="NCBIfam" id="NF001030">
    <property type="entry name" value="PRK00110.1"/>
    <property type="match status" value="1"/>
</dbReference>
<evidence type="ECO:0000256" key="5">
    <source>
        <dbReference type="ARBA" id="ARBA00023163"/>
    </source>
</evidence>
<name>A0A3R5TF68_9CLOT</name>
<keyword evidence="2 6" id="KW-0963">Cytoplasm</keyword>
<dbReference type="Proteomes" id="UP000286268">
    <property type="component" value="Chromosome"/>
</dbReference>
<evidence type="ECO:0000256" key="3">
    <source>
        <dbReference type="ARBA" id="ARBA00023015"/>
    </source>
</evidence>
<dbReference type="PANTHER" id="PTHR12532">
    <property type="entry name" value="TRANSLATIONAL ACTIVATOR OF CYTOCHROME C OXIDASE 1"/>
    <property type="match status" value="1"/>
</dbReference>
<evidence type="ECO:0000256" key="6">
    <source>
        <dbReference type="HAMAP-Rule" id="MF_00693"/>
    </source>
</evidence>
<dbReference type="FunFam" id="1.10.10.200:FF:000002">
    <property type="entry name" value="Probable transcriptional regulatory protein CLM62_37755"/>
    <property type="match status" value="1"/>
</dbReference>
<dbReference type="RefSeq" id="WP_128212687.1">
    <property type="nucleotide sequence ID" value="NZ_CP025746.1"/>
</dbReference>
<dbReference type="OrthoDB" id="9781053at2"/>
<proteinExistence type="inferred from homology"/>
<evidence type="ECO:0000256" key="1">
    <source>
        <dbReference type="ARBA" id="ARBA00008724"/>
    </source>
</evidence>
<dbReference type="EMBL" id="CP025746">
    <property type="protein sequence ID" value="QAA31894.1"/>
    <property type="molecule type" value="Genomic_DNA"/>
</dbReference>
<organism evidence="9 10">
    <name type="scientific">Clostridium manihotivorum</name>
    <dbReference type="NCBI Taxonomy" id="2320868"/>
    <lineage>
        <taxon>Bacteria</taxon>
        <taxon>Bacillati</taxon>
        <taxon>Bacillota</taxon>
        <taxon>Clostridia</taxon>
        <taxon>Eubacteriales</taxon>
        <taxon>Clostridiaceae</taxon>
        <taxon>Clostridium</taxon>
    </lineage>
</organism>
<evidence type="ECO:0000256" key="2">
    <source>
        <dbReference type="ARBA" id="ARBA00022490"/>
    </source>
</evidence>
<dbReference type="InterPro" id="IPR017856">
    <property type="entry name" value="Integrase-like_N"/>
</dbReference>
<dbReference type="Pfam" id="PF01709">
    <property type="entry name" value="Transcrip_reg"/>
    <property type="match status" value="1"/>
</dbReference>
<dbReference type="Gene3D" id="3.30.70.980">
    <property type="match status" value="2"/>
</dbReference>
<comment type="similarity">
    <text evidence="1 6">Belongs to the TACO1 family.</text>
</comment>
<dbReference type="Gene3D" id="1.10.10.200">
    <property type="match status" value="1"/>
</dbReference>
<dbReference type="KEGG" id="cmah:C1I91_09670"/>
<keyword evidence="3 6" id="KW-0805">Transcription regulation</keyword>
<dbReference type="GO" id="GO:0006355">
    <property type="term" value="P:regulation of DNA-templated transcription"/>
    <property type="evidence" value="ECO:0007669"/>
    <property type="project" value="UniProtKB-UniRule"/>
</dbReference>
<accession>A0A3R5TF68</accession>
<evidence type="ECO:0000259" key="8">
    <source>
        <dbReference type="Pfam" id="PF20772"/>
    </source>
</evidence>
<gene>
    <name evidence="9" type="ORF">C1I91_09670</name>
</gene>
<dbReference type="InterPro" id="IPR048300">
    <property type="entry name" value="TACO1_YebC-like_2nd/3rd_dom"/>
</dbReference>
<dbReference type="FunFam" id="3.30.70.980:FF:000002">
    <property type="entry name" value="Probable transcriptional regulatory protein YebC"/>
    <property type="match status" value="1"/>
</dbReference>
<dbReference type="NCBIfam" id="TIGR01033">
    <property type="entry name" value="YebC/PmpR family DNA-binding transcriptional regulator"/>
    <property type="match status" value="1"/>
</dbReference>
<evidence type="ECO:0000259" key="7">
    <source>
        <dbReference type="Pfam" id="PF01709"/>
    </source>
</evidence>
<dbReference type="NCBIfam" id="NF009044">
    <property type="entry name" value="PRK12378.1"/>
    <property type="match status" value="1"/>
</dbReference>
<comment type="subcellular location">
    <subcellularLocation>
        <location evidence="6">Cytoplasm</location>
    </subcellularLocation>
</comment>
<dbReference type="SUPFAM" id="SSF75625">
    <property type="entry name" value="YebC-like"/>
    <property type="match status" value="1"/>
</dbReference>
<keyword evidence="10" id="KW-1185">Reference proteome</keyword>
<evidence type="ECO:0000313" key="10">
    <source>
        <dbReference type="Proteomes" id="UP000286268"/>
    </source>
</evidence>